<name>A0A1C4UBR9_9ACTN</name>
<proteinExistence type="predicted"/>
<evidence type="ECO:0000313" key="2">
    <source>
        <dbReference type="Proteomes" id="UP000199375"/>
    </source>
</evidence>
<reference evidence="1 2" key="1">
    <citation type="submission" date="2016-06" db="EMBL/GenBank/DDBJ databases">
        <authorList>
            <person name="Kjaerup R.B."/>
            <person name="Dalgaard T.S."/>
            <person name="Juul-Madsen H.R."/>
        </authorList>
    </citation>
    <scope>NUCLEOTIDE SEQUENCE [LARGE SCALE GENOMIC DNA]</scope>
    <source>
        <strain evidence="1 2">DSM 45626</strain>
    </source>
</reference>
<protein>
    <recommendedName>
        <fullName evidence="3">PD(D/E)XK endonuclease domain-containing protein</fullName>
    </recommendedName>
</protein>
<dbReference type="EMBL" id="FMCW01000003">
    <property type="protein sequence ID" value="SCE69092.1"/>
    <property type="molecule type" value="Genomic_DNA"/>
</dbReference>
<dbReference type="GO" id="GO:0003676">
    <property type="term" value="F:nucleic acid binding"/>
    <property type="evidence" value="ECO:0007669"/>
    <property type="project" value="InterPro"/>
</dbReference>
<dbReference type="Proteomes" id="UP000199375">
    <property type="component" value="Unassembled WGS sequence"/>
</dbReference>
<dbReference type="InterPro" id="IPR011856">
    <property type="entry name" value="tRNA_endonuc-like_dom_sf"/>
</dbReference>
<evidence type="ECO:0000313" key="1">
    <source>
        <dbReference type="EMBL" id="SCE69092.1"/>
    </source>
</evidence>
<dbReference type="AlphaFoldDB" id="A0A1C4UBR9"/>
<gene>
    <name evidence="1" type="ORF">GA0070558_1032</name>
</gene>
<dbReference type="Gene3D" id="3.40.1350.10">
    <property type="match status" value="1"/>
</dbReference>
<evidence type="ECO:0008006" key="3">
    <source>
        <dbReference type="Google" id="ProtNLM"/>
    </source>
</evidence>
<organism evidence="1 2">
    <name type="scientific">Micromonospora haikouensis</name>
    <dbReference type="NCBI Taxonomy" id="686309"/>
    <lineage>
        <taxon>Bacteria</taxon>
        <taxon>Bacillati</taxon>
        <taxon>Actinomycetota</taxon>
        <taxon>Actinomycetes</taxon>
        <taxon>Micromonosporales</taxon>
        <taxon>Micromonosporaceae</taxon>
        <taxon>Micromonospora</taxon>
    </lineage>
</organism>
<accession>A0A1C4UBR9</accession>
<sequence length="195" mass="21859">MLAAMADNKMTKSAGEHWVCSVLARLGWAAALTRDGLERTDILAVHSQPPRRMIEVQVKTANDLGKPNWMINSMAQQPALSEREWFAFVLLPPGDGWQTPRTFIVPRDHAAAAAWIVHQAWLTDPTATPGTRNTPAAKARVNVEVWKGYENRWDLLDGSAFTCPVLLPGWVRDMALEERVGLPPEHPWHDSLPNW</sequence>